<accession>A0A4R7UWZ2</accession>
<sequence>MDCNDLGKGPAGTVGREVNRLDCNCDTQPSRTRNARDHMPRERTYLRYQVYKSQARKQAGVTFAKLHRDLLLQGIVDVDHSRVRFEAIDAQALSAYEEWFDPHFSWQDVVRWKAKEPLSFDLAIWFDQELCGLCFANLNQSRLRVKIVRLEGKPDDDHPLKSRVATFALTAVTHFARIIGSTQIEIQEPLPGVISLYRQLGFEFDSEGRLVKLIW</sequence>
<reference evidence="1 2" key="1">
    <citation type="submission" date="2019-03" db="EMBL/GenBank/DDBJ databases">
        <title>Genomic analyses of the natural microbiome of Caenorhabditis elegans.</title>
        <authorList>
            <person name="Samuel B."/>
        </authorList>
    </citation>
    <scope>NUCLEOTIDE SEQUENCE [LARGE SCALE GENOMIC DNA]</scope>
    <source>
        <strain evidence="1 2">BIGb0525</strain>
    </source>
</reference>
<dbReference type="AlphaFoldDB" id="A0A4R7UWZ2"/>
<comment type="caution">
    <text evidence="1">The sequence shown here is derived from an EMBL/GenBank/DDBJ whole genome shotgun (WGS) entry which is preliminary data.</text>
</comment>
<gene>
    <name evidence="1" type="ORF">EDF87_11943</name>
</gene>
<proteinExistence type="predicted"/>
<evidence type="ECO:0000313" key="1">
    <source>
        <dbReference type="EMBL" id="TDV40522.1"/>
    </source>
</evidence>
<organism evidence="1 2">
    <name type="scientific">Pseudomonas helmanticensis</name>
    <dbReference type="NCBI Taxonomy" id="1471381"/>
    <lineage>
        <taxon>Bacteria</taxon>
        <taxon>Pseudomonadati</taxon>
        <taxon>Pseudomonadota</taxon>
        <taxon>Gammaproteobacteria</taxon>
        <taxon>Pseudomonadales</taxon>
        <taxon>Pseudomonadaceae</taxon>
        <taxon>Pseudomonas</taxon>
    </lineage>
</organism>
<protein>
    <recommendedName>
        <fullName evidence="3">N-acetyltransferase domain-containing protein</fullName>
    </recommendedName>
</protein>
<evidence type="ECO:0000313" key="2">
    <source>
        <dbReference type="Proteomes" id="UP000295804"/>
    </source>
</evidence>
<dbReference type="EMBL" id="SOCQ01000019">
    <property type="protein sequence ID" value="TDV40522.1"/>
    <property type="molecule type" value="Genomic_DNA"/>
</dbReference>
<evidence type="ECO:0008006" key="3">
    <source>
        <dbReference type="Google" id="ProtNLM"/>
    </source>
</evidence>
<name>A0A4R7UWZ2_9PSED</name>
<dbReference type="Proteomes" id="UP000295804">
    <property type="component" value="Unassembled WGS sequence"/>
</dbReference>